<name>A0A3N6QRN3_9CYAN</name>
<dbReference type="Proteomes" id="UP000269154">
    <property type="component" value="Unassembled WGS sequence"/>
</dbReference>
<dbReference type="Pfam" id="PF21826">
    <property type="entry name" value="DUF6887"/>
    <property type="match status" value="1"/>
</dbReference>
<dbReference type="EMBL" id="RCBY01000020">
    <property type="protein sequence ID" value="RQH51408.1"/>
    <property type="molecule type" value="Genomic_DNA"/>
</dbReference>
<evidence type="ECO:0000313" key="1">
    <source>
        <dbReference type="EMBL" id="RQH51408.1"/>
    </source>
</evidence>
<proteinExistence type="predicted"/>
<reference evidence="1 2" key="1">
    <citation type="journal article" date="2018" name="ACS Chem. Biol.">
        <title>Ketoreductase domain dysfunction expands chemodiversity: malyngamide biosynthesis in the cyanobacterium Okeania hirsuta.</title>
        <authorList>
            <person name="Moss N.A."/>
            <person name="Leao T."/>
            <person name="Rankin M."/>
            <person name="McCullough T.M."/>
            <person name="Qu P."/>
            <person name="Korobeynikov A."/>
            <person name="Smith J.L."/>
            <person name="Gerwick L."/>
            <person name="Gerwick W.H."/>
        </authorList>
    </citation>
    <scope>NUCLEOTIDE SEQUENCE [LARGE SCALE GENOMIC DNA]</scope>
    <source>
        <strain evidence="1 2">PAB10Feb10-1</strain>
    </source>
</reference>
<sequence length="59" mass="7074">MNKSLSQMNNQEIRQYLSENCNDEEKFSQGLKLLMSRKTENFKYPQPSEIDREEIEAIF</sequence>
<protein>
    <submittedName>
        <fullName evidence="1">Uncharacterized protein</fullName>
    </submittedName>
</protein>
<dbReference type="OrthoDB" id="428513at2"/>
<gene>
    <name evidence="1" type="ORF">D5R40_05835</name>
</gene>
<dbReference type="RefSeq" id="WP_124145203.1">
    <property type="nucleotide sequence ID" value="NZ_CAWOKI010000071.1"/>
</dbReference>
<organism evidence="1 2">
    <name type="scientific">Okeania hirsuta</name>
    <dbReference type="NCBI Taxonomy" id="1458930"/>
    <lineage>
        <taxon>Bacteria</taxon>
        <taxon>Bacillati</taxon>
        <taxon>Cyanobacteriota</taxon>
        <taxon>Cyanophyceae</taxon>
        <taxon>Oscillatoriophycideae</taxon>
        <taxon>Oscillatoriales</taxon>
        <taxon>Microcoleaceae</taxon>
        <taxon>Okeania</taxon>
    </lineage>
</organism>
<comment type="caution">
    <text evidence="1">The sequence shown here is derived from an EMBL/GenBank/DDBJ whole genome shotgun (WGS) entry which is preliminary data.</text>
</comment>
<keyword evidence="2" id="KW-1185">Reference proteome</keyword>
<accession>A0A3N6QRN3</accession>
<evidence type="ECO:0000313" key="2">
    <source>
        <dbReference type="Proteomes" id="UP000269154"/>
    </source>
</evidence>
<dbReference type="InterPro" id="IPR054053">
    <property type="entry name" value="DUF6887"/>
</dbReference>
<dbReference type="AlphaFoldDB" id="A0A3N6QRN3"/>